<dbReference type="RefSeq" id="YP_009297305.1">
    <property type="nucleotide sequence ID" value="NC_031175.1"/>
</dbReference>
<feature type="domain" description="Reverse transcriptase N-terminal" evidence="1">
    <location>
        <begin position="11"/>
        <end position="91"/>
    </location>
</feature>
<evidence type="ECO:0000313" key="2">
    <source>
        <dbReference type="EMBL" id="AOM66648.1"/>
    </source>
</evidence>
<sequence length="464" mass="54575">MATHLQAVEKWKNLPWKELQKIKTTIQYKIYKAAQNNDISTVRSLQKKLFEEISIRYLAVKQVTEIDINKNISGIDGQSKLSAYDKFILSEEIKELSNIEYESLRDIVIVKVNGGRELISIPIIKDRAIECLIQYALEPVYAAYASLYSYRFRKKRNPWEIQKVIYNSFRVLSKNASKRIIEINLRKCLEEAHYNEILKEIVLPEDAKSFLLSGIKAGIFNDYLKNSNSLYVSNRIAPLLEDILLNGIEDIYNIPKRSSITYELSSNNLINNQRGIRVGNQAVFIIESYEDPEDLKHQLFQFLLLKGLNPQTLQLKITDITNGFDFLDWHFKVKAKNNKFVCYPSKSSCINTKSTIKNIMRNTKYKLDDRLAMVKIEYIKWRLYNQYCDMRQVKTRLWYLSKWTYKYGKKQISKQKKETRSTSKEKLLTKVKDIFNGHKYQINGYILDNKLESKNFLRGLRKDI</sequence>
<protein>
    <submittedName>
        <fullName evidence="2">Maturase</fullName>
    </submittedName>
</protein>
<dbReference type="GeneID" id="29073786"/>
<dbReference type="InterPro" id="IPR051083">
    <property type="entry name" value="GrpII_Intron_Splice-Mob/Def"/>
</dbReference>
<geneLocation type="plastid" evidence="2"/>
<dbReference type="AlphaFoldDB" id="A0A1C9CE26"/>
<dbReference type="PANTHER" id="PTHR34047:SF8">
    <property type="entry name" value="PROTEIN YKFC"/>
    <property type="match status" value="1"/>
</dbReference>
<dbReference type="EMBL" id="KX284720">
    <property type="protein sequence ID" value="AOM66648.1"/>
    <property type="molecule type" value="Genomic_DNA"/>
</dbReference>
<organism evidence="2">
    <name type="scientific">Porphyridium sordidum</name>
    <name type="common">Red alga</name>
    <dbReference type="NCBI Taxonomy" id="28024"/>
    <lineage>
        <taxon>Eukaryota</taxon>
        <taxon>Rhodophyta</taxon>
        <taxon>Bangiophyceae</taxon>
        <taxon>Porphyridiales</taxon>
        <taxon>Porphyridiaceae</taxon>
        <taxon>Porphyridium</taxon>
    </lineage>
</organism>
<dbReference type="InterPro" id="IPR025960">
    <property type="entry name" value="RVT_N"/>
</dbReference>
<reference evidence="2" key="1">
    <citation type="journal article" date="2016" name="BMC Biol.">
        <title>Parallel evolution of highly conserved plastid genome architecture in red seaweeds and seed plants.</title>
        <authorList>
            <person name="Lee J."/>
            <person name="Cho C.H."/>
            <person name="Park S.I."/>
            <person name="Choi J.W."/>
            <person name="Song H.S."/>
            <person name="West J.A."/>
            <person name="Bhattacharya D."/>
            <person name="Yoon H.S."/>
        </authorList>
    </citation>
    <scope>NUCLEOTIDE SEQUENCE</scope>
</reference>
<keyword evidence="2" id="KW-0934">Plastid</keyword>
<dbReference type="PANTHER" id="PTHR34047">
    <property type="entry name" value="NUCLEAR INTRON MATURASE 1, MITOCHONDRIAL-RELATED"/>
    <property type="match status" value="1"/>
</dbReference>
<evidence type="ECO:0000259" key="1">
    <source>
        <dbReference type="Pfam" id="PF13655"/>
    </source>
</evidence>
<dbReference type="Pfam" id="PF13655">
    <property type="entry name" value="RVT_N"/>
    <property type="match status" value="1"/>
</dbReference>
<name>A0A1C9CE26_PORSO</name>
<proteinExistence type="predicted"/>
<accession>A0A1C9CE26</accession>
<gene>
    <name evidence="2" type="primary">mat1a</name>
    <name evidence="2" type="ORF">Psor_173</name>
</gene>